<dbReference type="SUPFAM" id="SSF49584">
    <property type="entry name" value="Periplasmic chaperone C-domain"/>
    <property type="match status" value="1"/>
</dbReference>
<evidence type="ECO:0000256" key="3">
    <source>
        <dbReference type="ARBA" id="ARBA00022729"/>
    </source>
</evidence>
<evidence type="ECO:0000256" key="5">
    <source>
        <dbReference type="ARBA" id="ARBA00023186"/>
    </source>
</evidence>
<reference evidence="9 10" key="2">
    <citation type="submission" date="2017-10" db="EMBL/GenBank/DDBJ databases">
        <title>Bacterial endophytes that colonize and modify switchgrass growth.</title>
        <authorList>
            <person name="Debolt S."/>
        </authorList>
    </citation>
    <scope>NUCLEOTIDE SEQUENCE [LARGE SCALE GENOMIC DNA]</scope>
    <source>
        <strain evidence="9 10">A2-S9</strain>
    </source>
</reference>
<feature type="domain" description="Pili assembly chaperone C-terminal" evidence="8">
    <location>
        <begin position="177"/>
        <end position="246"/>
    </location>
</feature>
<name>A0A7Z1GLL8_9PSED</name>
<dbReference type="RefSeq" id="WP_098480519.1">
    <property type="nucleotide sequence ID" value="NZ_PDJN01000003.1"/>
</dbReference>
<reference evidence="9 10" key="1">
    <citation type="submission" date="2017-09" db="EMBL/GenBank/DDBJ databases">
        <authorList>
            <person name="DeBolt S."/>
            <person name="Huntemann M."/>
            <person name="Clum A."/>
            <person name="Pillay M."/>
            <person name="Palaniappan K."/>
            <person name="Varghese N."/>
            <person name="Mikhailova N."/>
            <person name="Stamatis D."/>
            <person name="Reddy T."/>
            <person name="Daum C."/>
            <person name="Shapiro N."/>
            <person name="Ivanova N."/>
            <person name="Kyrpides N."/>
            <person name="Woyke T."/>
        </authorList>
    </citation>
    <scope>NUCLEOTIDE SEQUENCE [LARGE SCALE GENOMIC DNA]</scope>
    <source>
        <strain evidence="9 10">A2-S9</strain>
    </source>
</reference>
<organism evidence="9 10">
    <name type="scientific">Pseudomonas poae</name>
    <dbReference type="NCBI Taxonomy" id="200451"/>
    <lineage>
        <taxon>Bacteria</taxon>
        <taxon>Pseudomonadati</taxon>
        <taxon>Pseudomonadota</taxon>
        <taxon>Gammaproteobacteria</taxon>
        <taxon>Pseudomonadales</taxon>
        <taxon>Pseudomonadaceae</taxon>
        <taxon>Pseudomonas</taxon>
    </lineage>
</organism>
<dbReference type="Gene3D" id="2.60.40.10">
    <property type="entry name" value="Immunoglobulins"/>
    <property type="match status" value="2"/>
</dbReference>
<dbReference type="InterPro" id="IPR036316">
    <property type="entry name" value="Pili_assmbl_chap_C_dom_sf"/>
</dbReference>
<evidence type="ECO:0000256" key="2">
    <source>
        <dbReference type="ARBA" id="ARBA00007399"/>
    </source>
</evidence>
<dbReference type="InterPro" id="IPR013783">
    <property type="entry name" value="Ig-like_fold"/>
</dbReference>
<protein>
    <submittedName>
        <fullName evidence="9">Chaperone protein EcpD</fullName>
    </submittedName>
</protein>
<dbReference type="InterPro" id="IPR016148">
    <property type="entry name" value="Pili_assmbl_chaperone_C"/>
</dbReference>
<comment type="similarity">
    <text evidence="2">Belongs to the periplasmic pilus chaperone family.</text>
</comment>
<dbReference type="InterPro" id="IPR016147">
    <property type="entry name" value="Pili_assmbl_chaperone_N"/>
</dbReference>
<dbReference type="GO" id="GO:0071555">
    <property type="term" value="P:cell wall organization"/>
    <property type="evidence" value="ECO:0007669"/>
    <property type="project" value="InterPro"/>
</dbReference>
<evidence type="ECO:0000313" key="9">
    <source>
        <dbReference type="EMBL" id="PFG60108.1"/>
    </source>
</evidence>
<feature type="signal peptide" evidence="6">
    <location>
        <begin position="1"/>
        <end position="28"/>
    </location>
</feature>
<feature type="chain" id="PRO_5031526450" evidence="6">
    <location>
        <begin position="29"/>
        <end position="255"/>
    </location>
</feature>
<dbReference type="PANTHER" id="PTHR30251">
    <property type="entry name" value="PILUS ASSEMBLY CHAPERONE"/>
    <property type="match status" value="1"/>
</dbReference>
<evidence type="ECO:0000256" key="6">
    <source>
        <dbReference type="SAM" id="SignalP"/>
    </source>
</evidence>
<dbReference type="AlphaFoldDB" id="A0A7Z1GLL8"/>
<gene>
    <name evidence="9" type="ORF">DM05_4810</name>
</gene>
<comment type="caution">
    <text evidence="9">The sequence shown here is derived from an EMBL/GenBank/DDBJ whole genome shotgun (WGS) entry which is preliminary data.</text>
</comment>
<accession>A0A7Z1GLL8</accession>
<keyword evidence="3 6" id="KW-0732">Signal</keyword>
<dbReference type="Pfam" id="PF00345">
    <property type="entry name" value="PapD_N"/>
    <property type="match status" value="1"/>
</dbReference>
<dbReference type="SUPFAM" id="SSF49354">
    <property type="entry name" value="PapD-like"/>
    <property type="match status" value="1"/>
</dbReference>
<dbReference type="InterPro" id="IPR050643">
    <property type="entry name" value="Periplasmic_pilus_chap"/>
</dbReference>
<dbReference type="InterPro" id="IPR001829">
    <property type="entry name" value="Pili_assmbl_chaperone_bac"/>
</dbReference>
<feature type="domain" description="Pili assembly chaperone N-terminal" evidence="7">
    <location>
        <begin position="29"/>
        <end position="151"/>
    </location>
</feature>
<dbReference type="EMBL" id="PDJN01000003">
    <property type="protein sequence ID" value="PFG60108.1"/>
    <property type="molecule type" value="Genomic_DNA"/>
</dbReference>
<keyword evidence="4" id="KW-0574">Periplasm</keyword>
<dbReference type="Pfam" id="PF02753">
    <property type="entry name" value="PapD_C"/>
    <property type="match status" value="1"/>
</dbReference>
<dbReference type="GO" id="GO:0030288">
    <property type="term" value="C:outer membrane-bounded periplasmic space"/>
    <property type="evidence" value="ECO:0007669"/>
    <property type="project" value="InterPro"/>
</dbReference>
<dbReference type="Proteomes" id="UP000221580">
    <property type="component" value="Unassembled WGS sequence"/>
</dbReference>
<dbReference type="InterPro" id="IPR008962">
    <property type="entry name" value="PapD-like_sf"/>
</dbReference>
<dbReference type="PRINTS" id="PR00969">
    <property type="entry name" value="CHAPERONPILI"/>
</dbReference>
<evidence type="ECO:0000256" key="4">
    <source>
        <dbReference type="ARBA" id="ARBA00022764"/>
    </source>
</evidence>
<evidence type="ECO:0000259" key="7">
    <source>
        <dbReference type="Pfam" id="PF00345"/>
    </source>
</evidence>
<evidence type="ECO:0000259" key="8">
    <source>
        <dbReference type="Pfam" id="PF02753"/>
    </source>
</evidence>
<dbReference type="PANTHER" id="PTHR30251:SF2">
    <property type="entry name" value="FIMBRIAL CHAPERONE YADV-RELATED"/>
    <property type="match status" value="1"/>
</dbReference>
<comment type="subcellular location">
    <subcellularLocation>
        <location evidence="1">Periplasm</location>
    </subcellularLocation>
</comment>
<sequence length="255" mass="28230">MNATLISHWLTRLSLLTLALICPVMAQASVVISSTRIIYPQQDKEVTVRLESKNQVPVLMQAWLDKGDEHSTPDAGGIPFVVTPPIFRIEPGRQHVVRLAYTGETLPSAQESLYWFNLLEVPSQAEDAAQGNQLQLAFRSRIKVFLRPPSLPFAAEAAPAKLQWRSVTTEHGPSLEVYNPTPYYVNFDKIEVVAKGQRHARKSAASSGDNMVAPDSRNHFQIAGLASLRTAEMTVEFQTLDDFGLTIQHSAKVSP</sequence>
<evidence type="ECO:0000313" key="10">
    <source>
        <dbReference type="Proteomes" id="UP000221580"/>
    </source>
</evidence>
<evidence type="ECO:0000256" key="1">
    <source>
        <dbReference type="ARBA" id="ARBA00004418"/>
    </source>
</evidence>
<proteinExistence type="inferred from homology"/>
<keyword evidence="5" id="KW-0143">Chaperone</keyword>